<feature type="region of interest" description="Disordered" evidence="1">
    <location>
        <begin position="23"/>
        <end position="87"/>
    </location>
</feature>
<accession>A0A8C0CLR4</accession>
<dbReference type="Ensembl" id="ENSBMST00010009061.1">
    <property type="protein sequence ID" value="ENSBMSP00010008116.1"/>
    <property type="gene ID" value="ENSBMSG00010006020.1"/>
</dbReference>
<protein>
    <submittedName>
        <fullName evidence="2">SET domain containing 9</fullName>
    </submittedName>
</protein>
<evidence type="ECO:0000313" key="2">
    <source>
        <dbReference type="Ensembl" id="ENSBMSP00010008116.1"/>
    </source>
</evidence>
<gene>
    <name evidence="2" type="primary">SETD9</name>
</gene>
<organism evidence="2">
    <name type="scientific">Balaenoptera musculus</name>
    <name type="common">Blue whale</name>
    <dbReference type="NCBI Taxonomy" id="9771"/>
    <lineage>
        <taxon>Eukaryota</taxon>
        <taxon>Metazoa</taxon>
        <taxon>Chordata</taxon>
        <taxon>Craniata</taxon>
        <taxon>Vertebrata</taxon>
        <taxon>Euteleostomi</taxon>
        <taxon>Mammalia</taxon>
        <taxon>Eutheria</taxon>
        <taxon>Laurasiatheria</taxon>
        <taxon>Artiodactyla</taxon>
        <taxon>Whippomorpha</taxon>
        <taxon>Cetacea</taxon>
        <taxon>Mysticeti</taxon>
        <taxon>Balaenopteridae</taxon>
        <taxon>Balaenoptera</taxon>
    </lineage>
</organism>
<evidence type="ECO:0000256" key="1">
    <source>
        <dbReference type="SAM" id="MobiDB-lite"/>
    </source>
</evidence>
<reference evidence="2" key="1">
    <citation type="submission" date="2023-09" db="UniProtKB">
        <authorList>
            <consortium name="Ensembl"/>
        </authorList>
    </citation>
    <scope>IDENTIFICATION</scope>
</reference>
<name>A0A8C0CLR4_BALMU</name>
<dbReference type="AlphaFoldDB" id="A0A8C0CLR4"/>
<sequence length="139" mass="15350">MEKGKGNKEPSYSSTHLCFSELGSIKQRHGDTATGGQGVAGPPSAPLSAETAKGRDGAASAPPRVGAGPRKPASPVPSSSRRHRTAMPGRLLRGLWQRWRRYKYRFVPWIALNLSHNPRYSISKVRANLFPVHWKSIYF</sequence>
<proteinExistence type="predicted"/>
<dbReference type="GeneTree" id="ENSGT00390000001437"/>